<dbReference type="NCBIfam" id="NF045524">
    <property type="entry name" value="MXAN_6640_HExxH"/>
    <property type="match status" value="1"/>
</dbReference>
<dbReference type="OrthoDB" id="2079373at2"/>
<keyword evidence="1" id="KW-0732">Signal</keyword>
<organism evidence="2 3">
    <name type="scientific">Nocardioides psychrotolerans</name>
    <dbReference type="NCBI Taxonomy" id="1005945"/>
    <lineage>
        <taxon>Bacteria</taxon>
        <taxon>Bacillati</taxon>
        <taxon>Actinomycetota</taxon>
        <taxon>Actinomycetes</taxon>
        <taxon>Propionibacteriales</taxon>
        <taxon>Nocardioidaceae</taxon>
        <taxon>Nocardioides</taxon>
    </lineage>
</organism>
<evidence type="ECO:0000256" key="1">
    <source>
        <dbReference type="SAM" id="SignalP"/>
    </source>
</evidence>
<dbReference type="STRING" id="1005945.SAMN05216561_10478"/>
<name>A0A1I3EUM8_9ACTN</name>
<evidence type="ECO:0000313" key="3">
    <source>
        <dbReference type="Proteomes" id="UP000198649"/>
    </source>
</evidence>
<protein>
    <submittedName>
        <fullName evidence="2">Uncharacterized protein</fullName>
    </submittedName>
</protein>
<keyword evidence="3" id="KW-1185">Reference proteome</keyword>
<gene>
    <name evidence="2" type="ORF">SAMN05216561_10478</name>
</gene>
<evidence type="ECO:0000313" key="2">
    <source>
        <dbReference type="EMBL" id="SFI02679.1"/>
    </source>
</evidence>
<dbReference type="EMBL" id="FOQG01000004">
    <property type="protein sequence ID" value="SFI02679.1"/>
    <property type="molecule type" value="Genomic_DNA"/>
</dbReference>
<dbReference type="RefSeq" id="WP_091111377.1">
    <property type="nucleotide sequence ID" value="NZ_BKAF01000019.1"/>
</dbReference>
<dbReference type="AlphaFoldDB" id="A0A1I3EUM8"/>
<accession>A0A1I3EUM8</accession>
<reference evidence="2 3" key="1">
    <citation type="submission" date="2016-10" db="EMBL/GenBank/DDBJ databases">
        <authorList>
            <person name="de Groot N.N."/>
        </authorList>
    </citation>
    <scope>NUCLEOTIDE SEQUENCE [LARGE SCALE GENOMIC DNA]</scope>
    <source>
        <strain evidence="2 3">CGMCC 1.11156</strain>
    </source>
</reference>
<feature type="signal peptide" evidence="1">
    <location>
        <begin position="1"/>
        <end position="26"/>
    </location>
</feature>
<sequence length="524" mass="57122">MRRTIAAVVVAMSTAVTVLPVLSSQAATTTTAAATTTAIRAVATSAPAAVDDSPGAVLDRAVRALRGSGTERAASPRPDATLALTDLYAVRSRLSDDDRLRADALLARPTDGGGDPFGDGYSARSTRKCSPVVCLHWVRSTADAPPSDRWAKRSLAMMNKVWRFEVGRLGYRRPVADRRMGGNNTFDVYLKELGGRGVYGYCAPEYRAPGSKFVASGFCVLDDDFAKAQFGAPPAQSLKVTAAHEFFHAIQFAYDYHEDKWLLESTATWMEERFADAVNDNRQYLGAGQVRNPGIPLDVFNPDGLTHYGNWAFWEYLTQRYGNALVKSVWIQAGAFKGAGNHYSTKALKKVLARRGGFTGVFRSYAAANAIAAKAYPEGKAWPSARIKKAFVLGRASRRGVTSTRIDHMAASHVVFRPGSSLKGKRWKLRLVVDAPNRATGSAAYLIVKKRQGAWTKKPIALTRKGIGSASFTFSRNAVESVIVTLVNANSSFRCFKRQPFFSCQGVPTGDNRKFVVKGQVLRR</sequence>
<dbReference type="Proteomes" id="UP000198649">
    <property type="component" value="Unassembled WGS sequence"/>
</dbReference>
<proteinExistence type="predicted"/>
<feature type="chain" id="PRO_5011670250" evidence="1">
    <location>
        <begin position="27"/>
        <end position="524"/>
    </location>
</feature>